<protein>
    <submittedName>
        <fullName evidence="8">ABC transporter permease</fullName>
    </submittedName>
</protein>
<dbReference type="InterPro" id="IPR013525">
    <property type="entry name" value="ABC2_TM"/>
</dbReference>
<evidence type="ECO:0000256" key="2">
    <source>
        <dbReference type="ARBA" id="ARBA00022475"/>
    </source>
</evidence>
<feature type="domain" description="ABC-2 type transporter transmembrane" evidence="7">
    <location>
        <begin position="24"/>
        <end position="358"/>
    </location>
</feature>
<keyword evidence="2" id="KW-1003">Cell membrane</keyword>
<feature type="transmembrane region" description="Helical" evidence="6">
    <location>
        <begin position="177"/>
        <end position="197"/>
    </location>
</feature>
<feature type="transmembrane region" description="Helical" evidence="6">
    <location>
        <begin position="21"/>
        <end position="39"/>
    </location>
</feature>
<evidence type="ECO:0000256" key="1">
    <source>
        <dbReference type="ARBA" id="ARBA00004651"/>
    </source>
</evidence>
<feature type="transmembrane region" description="Helical" evidence="6">
    <location>
        <begin position="347"/>
        <end position="365"/>
    </location>
</feature>
<dbReference type="InterPro" id="IPR051449">
    <property type="entry name" value="ABC-2_transporter_component"/>
</dbReference>
<dbReference type="Pfam" id="PF12698">
    <property type="entry name" value="ABC2_membrane_3"/>
    <property type="match status" value="1"/>
</dbReference>
<dbReference type="PANTHER" id="PTHR30294">
    <property type="entry name" value="MEMBRANE COMPONENT OF ABC TRANSPORTER YHHJ-RELATED"/>
    <property type="match status" value="1"/>
</dbReference>
<evidence type="ECO:0000256" key="5">
    <source>
        <dbReference type="ARBA" id="ARBA00023136"/>
    </source>
</evidence>
<sequence length="384" mass="42567">MHSLKDEIAFLFSGRGMPYEKVAIMVAVVCAVVFTILLGNNTIHNAPVAIIDRDNSRYSREIIDEIDASPFIDVKDIIHTAVSPESLFYNDRYVAVIYLPQDLEKTRYGSQSGAIGVFYDNTSTAQSAEVMEALNEIVAAENAKLSGTEGSRVESGISLRDRLLFNPQGSAANNGEVQGFLFFFSSMFFTFATIGMVPRLRMTGQLQHELLHGTPFGILIRLIPYCFCLMTALVIGMVILHFFNDMNFSGSYVLFLLTQCFYIPAVGTMSLLFGWNAANPGVASSRMILFIPGGFILGGATSPIVEQSLWVQHVAHFFPLTWEYEFTRDIIVRGAGFGDIAQTLGQFLLYFATLLIVFCLVFRHARQGLLKQQAQAVAHTQEEA</sequence>
<accession>A0ABR6VGZ6</accession>
<dbReference type="PANTHER" id="PTHR30294:SF29">
    <property type="entry name" value="MULTIDRUG ABC TRANSPORTER PERMEASE YBHS-RELATED"/>
    <property type="match status" value="1"/>
</dbReference>
<keyword evidence="3 6" id="KW-0812">Transmembrane</keyword>
<evidence type="ECO:0000313" key="9">
    <source>
        <dbReference type="Proteomes" id="UP000606870"/>
    </source>
</evidence>
<evidence type="ECO:0000256" key="6">
    <source>
        <dbReference type="SAM" id="Phobius"/>
    </source>
</evidence>
<dbReference type="Gene3D" id="3.40.1710.10">
    <property type="entry name" value="abc type-2 transporter like domain"/>
    <property type="match status" value="1"/>
</dbReference>
<dbReference type="EMBL" id="JACOGK010000009">
    <property type="protein sequence ID" value="MBC3536521.1"/>
    <property type="molecule type" value="Genomic_DNA"/>
</dbReference>
<keyword evidence="9" id="KW-1185">Reference proteome</keyword>
<keyword evidence="4 6" id="KW-1133">Transmembrane helix</keyword>
<evidence type="ECO:0000259" key="7">
    <source>
        <dbReference type="Pfam" id="PF12698"/>
    </source>
</evidence>
<keyword evidence="5 6" id="KW-0472">Membrane</keyword>
<reference evidence="8 9" key="1">
    <citation type="submission" date="2020-08" db="EMBL/GenBank/DDBJ databases">
        <authorList>
            <person name="Liu C."/>
            <person name="Sun Q."/>
        </authorList>
    </citation>
    <scope>NUCLEOTIDE SEQUENCE [LARGE SCALE GENOMIC DNA]</scope>
    <source>
        <strain evidence="8 9">NSJ-59</strain>
    </source>
</reference>
<comment type="caution">
    <text evidence="8">The sequence shown here is derived from an EMBL/GenBank/DDBJ whole genome shotgun (WGS) entry which is preliminary data.</text>
</comment>
<feature type="transmembrane region" description="Helical" evidence="6">
    <location>
        <begin position="252"/>
        <end position="275"/>
    </location>
</feature>
<comment type="subcellular location">
    <subcellularLocation>
        <location evidence="1">Cell membrane</location>
        <topology evidence="1">Multi-pass membrane protein</topology>
    </subcellularLocation>
</comment>
<gene>
    <name evidence="8" type="ORF">H8J70_04550</name>
</gene>
<evidence type="ECO:0000313" key="8">
    <source>
        <dbReference type="EMBL" id="MBC3536521.1"/>
    </source>
</evidence>
<feature type="transmembrane region" description="Helical" evidence="6">
    <location>
        <begin position="218"/>
        <end position="240"/>
    </location>
</feature>
<evidence type="ECO:0000256" key="4">
    <source>
        <dbReference type="ARBA" id="ARBA00022989"/>
    </source>
</evidence>
<proteinExistence type="predicted"/>
<name>A0ABR6VGZ6_9FIRM</name>
<dbReference type="Proteomes" id="UP000606870">
    <property type="component" value="Unassembled WGS sequence"/>
</dbReference>
<evidence type="ECO:0000256" key="3">
    <source>
        <dbReference type="ARBA" id="ARBA00022692"/>
    </source>
</evidence>
<organism evidence="8 9">
    <name type="scientific">Megasphaera hominis</name>
    <dbReference type="NCBI Taxonomy" id="159836"/>
    <lineage>
        <taxon>Bacteria</taxon>
        <taxon>Bacillati</taxon>
        <taxon>Bacillota</taxon>
        <taxon>Negativicutes</taxon>
        <taxon>Veillonellales</taxon>
        <taxon>Veillonellaceae</taxon>
        <taxon>Megasphaera</taxon>
    </lineage>
</organism>